<gene>
    <name evidence="2" type="ORF">PIB30_089305</name>
</gene>
<protein>
    <submittedName>
        <fullName evidence="2">Uncharacterized protein</fullName>
    </submittedName>
</protein>
<feature type="region of interest" description="Disordered" evidence="1">
    <location>
        <begin position="1"/>
        <end position="26"/>
    </location>
</feature>
<feature type="region of interest" description="Disordered" evidence="1">
    <location>
        <begin position="127"/>
        <end position="155"/>
    </location>
</feature>
<sequence length="155" mass="17300">MDVEGADIDPKNQEAHLGINMSRKEVSNKCSHSISSNMCPYPPGFGPCTSSNHIHHLGPNHDKDQGSEGFSQEEEVASQNPNGGKEGGDRHEEDRVEGLLAKAICEKGGYLLEVKTKKHFLQDYLGTKHRIRERERQKSISRKRGGRQPTLKEGR</sequence>
<keyword evidence="3" id="KW-1185">Reference proteome</keyword>
<comment type="caution">
    <text evidence="2">The sequence shown here is derived from an EMBL/GenBank/DDBJ whole genome shotgun (WGS) entry which is preliminary data.</text>
</comment>
<proteinExistence type="predicted"/>
<evidence type="ECO:0000313" key="3">
    <source>
        <dbReference type="Proteomes" id="UP001341840"/>
    </source>
</evidence>
<feature type="region of interest" description="Disordered" evidence="1">
    <location>
        <begin position="48"/>
        <end position="94"/>
    </location>
</feature>
<organism evidence="2 3">
    <name type="scientific">Stylosanthes scabra</name>
    <dbReference type="NCBI Taxonomy" id="79078"/>
    <lineage>
        <taxon>Eukaryota</taxon>
        <taxon>Viridiplantae</taxon>
        <taxon>Streptophyta</taxon>
        <taxon>Embryophyta</taxon>
        <taxon>Tracheophyta</taxon>
        <taxon>Spermatophyta</taxon>
        <taxon>Magnoliopsida</taxon>
        <taxon>eudicotyledons</taxon>
        <taxon>Gunneridae</taxon>
        <taxon>Pentapetalae</taxon>
        <taxon>rosids</taxon>
        <taxon>fabids</taxon>
        <taxon>Fabales</taxon>
        <taxon>Fabaceae</taxon>
        <taxon>Papilionoideae</taxon>
        <taxon>50 kb inversion clade</taxon>
        <taxon>dalbergioids sensu lato</taxon>
        <taxon>Dalbergieae</taxon>
        <taxon>Pterocarpus clade</taxon>
        <taxon>Stylosanthes</taxon>
    </lineage>
</organism>
<reference evidence="2 3" key="1">
    <citation type="journal article" date="2023" name="Plants (Basel)">
        <title>Bridging the Gap: Combining Genomics and Transcriptomics Approaches to Understand Stylosanthes scabra, an Orphan Legume from the Brazilian Caatinga.</title>
        <authorList>
            <person name="Ferreira-Neto J.R.C."/>
            <person name="da Silva M.D."/>
            <person name="Binneck E."/>
            <person name="de Melo N.F."/>
            <person name="da Silva R.H."/>
            <person name="de Melo A.L.T.M."/>
            <person name="Pandolfi V."/>
            <person name="Bustamante F.O."/>
            <person name="Brasileiro-Vidal A.C."/>
            <person name="Benko-Iseppon A.M."/>
        </authorList>
    </citation>
    <scope>NUCLEOTIDE SEQUENCE [LARGE SCALE GENOMIC DNA]</scope>
    <source>
        <tissue evidence="2">Leaves</tissue>
    </source>
</reference>
<dbReference type="EMBL" id="JASCZI010213112">
    <property type="protein sequence ID" value="MED6200851.1"/>
    <property type="molecule type" value="Genomic_DNA"/>
</dbReference>
<evidence type="ECO:0000256" key="1">
    <source>
        <dbReference type="SAM" id="MobiDB-lite"/>
    </source>
</evidence>
<dbReference type="Proteomes" id="UP001341840">
    <property type="component" value="Unassembled WGS sequence"/>
</dbReference>
<name>A0ABU6XTA7_9FABA</name>
<accession>A0ABU6XTA7</accession>
<evidence type="ECO:0000313" key="2">
    <source>
        <dbReference type="EMBL" id="MED6200851.1"/>
    </source>
</evidence>